<evidence type="ECO:0000313" key="3">
    <source>
        <dbReference type="EMBL" id="EIN04407.1"/>
    </source>
</evidence>
<dbReference type="InterPro" id="IPR011320">
    <property type="entry name" value="RNase_H1_N"/>
</dbReference>
<keyword evidence="4" id="KW-1185">Reference proteome</keyword>
<feature type="region of interest" description="Disordered" evidence="1">
    <location>
        <begin position="99"/>
        <end position="191"/>
    </location>
</feature>
<dbReference type="Proteomes" id="UP000054196">
    <property type="component" value="Unassembled WGS sequence"/>
</dbReference>
<dbReference type="InterPro" id="IPR009027">
    <property type="entry name" value="Ribosomal_bL9/RNase_H1_N"/>
</dbReference>
<feature type="compositionally biased region" description="Polar residues" evidence="1">
    <location>
        <begin position="181"/>
        <end position="191"/>
    </location>
</feature>
<evidence type="ECO:0000313" key="4">
    <source>
        <dbReference type="Proteomes" id="UP000054196"/>
    </source>
</evidence>
<dbReference type="Pfam" id="PF01693">
    <property type="entry name" value="Cauli_VI"/>
    <property type="match status" value="1"/>
</dbReference>
<feature type="region of interest" description="Disordered" evidence="1">
    <location>
        <begin position="213"/>
        <end position="237"/>
    </location>
</feature>
<evidence type="ECO:0000256" key="1">
    <source>
        <dbReference type="SAM" id="MobiDB-lite"/>
    </source>
</evidence>
<dbReference type="RefSeq" id="XP_007388202.1">
    <property type="nucleotide sequence ID" value="XM_007388140.1"/>
</dbReference>
<dbReference type="KEGG" id="psq:PUNSTDRAFT_138448"/>
<dbReference type="GeneID" id="18880086"/>
<proteinExistence type="predicted"/>
<accession>R7S3N2</accession>
<dbReference type="InterPro" id="IPR037056">
    <property type="entry name" value="RNase_H1_N_sf"/>
</dbReference>
<sequence length="340" mass="36270">MPSTGSGTGTGPPRVPTQMEILAIFADAIRELVTQTSTPTRSGLIDALLGPIVALHAELHHVDQPAHTPVEPLRGINITEDDPDYQELASLHASLNEDFSASPASPIKQRAPLYFPPQSPSPVPPVLSSSTVNTSRTSRLPASAPTTPLTSRSVGVPDRDRGPVGGVTRSRYATSCRDPSESSTSTYHPVQCNESVSSSLASNVRTPRMPNISTSATERHVTFAPTPTSSPASTARVSQVSSSESYVIADSSDIITSVDGLTLADNPEGVVYHLPTREQCRNAKKFYVVVVGTEVGIFTLWATARTASHCSGAIMESFATYDTAFKAFRDSLRLRNVRIV</sequence>
<feature type="compositionally biased region" description="Pro residues" evidence="1">
    <location>
        <begin position="114"/>
        <end position="125"/>
    </location>
</feature>
<dbReference type="SUPFAM" id="SSF55658">
    <property type="entry name" value="L9 N-domain-like"/>
    <property type="match status" value="1"/>
</dbReference>
<organism evidence="3 4">
    <name type="scientific">Punctularia strigosozonata (strain HHB-11173)</name>
    <name type="common">White-rot fungus</name>
    <dbReference type="NCBI Taxonomy" id="741275"/>
    <lineage>
        <taxon>Eukaryota</taxon>
        <taxon>Fungi</taxon>
        <taxon>Dikarya</taxon>
        <taxon>Basidiomycota</taxon>
        <taxon>Agaricomycotina</taxon>
        <taxon>Agaricomycetes</taxon>
        <taxon>Corticiales</taxon>
        <taxon>Punctulariaceae</taxon>
        <taxon>Punctularia</taxon>
    </lineage>
</organism>
<protein>
    <recommendedName>
        <fullName evidence="2">Ribonuclease H1 N-terminal domain-containing protein</fullName>
    </recommendedName>
</protein>
<dbReference type="EMBL" id="JH687554">
    <property type="protein sequence ID" value="EIN04407.1"/>
    <property type="molecule type" value="Genomic_DNA"/>
</dbReference>
<feature type="domain" description="Ribonuclease H1 N-terminal" evidence="2">
    <location>
        <begin position="285"/>
        <end position="324"/>
    </location>
</feature>
<dbReference type="OrthoDB" id="3270804at2759"/>
<feature type="compositionally biased region" description="Polar residues" evidence="1">
    <location>
        <begin position="144"/>
        <end position="153"/>
    </location>
</feature>
<reference evidence="4" key="1">
    <citation type="journal article" date="2012" name="Science">
        <title>The Paleozoic origin of enzymatic lignin decomposition reconstructed from 31 fungal genomes.</title>
        <authorList>
            <person name="Floudas D."/>
            <person name="Binder M."/>
            <person name="Riley R."/>
            <person name="Barry K."/>
            <person name="Blanchette R.A."/>
            <person name="Henrissat B."/>
            <person name="Martinez A.T."/>
            <person name="Otillar R."/>
            <person name="Spatafora J.W."/>
            <person name="Yadav J.S."/>
            <person name="Aerts A."/>
            <person name="Benoit I."/>
            <person name="Boyd A."/>
            <person name="Carlson A."/>
            <person name="Copeland A."/>
            <person name="Coutinho P.M."/>
            <person name="de Vries R.P."/>
            <person name="Ferreira P."/>
            <person name="Findley K."/>
            <person name="Foster B."/>
            <person name="Gaskell J."/>
            <person name="Glotzer D."/>
            <person name="Gorecki P."/>
            <person name="Heitman J."/>
            <person name="Hesse C."/>
            <person name="Hori C."/>
            <person name="Igarashi K."/>
            <person name="Jurgens J.A."/>
            <person name="Kallen N."/>
            <person name="Kersten P."/>
            <person name="Kohler A."/>
            <person name="Kuees U."/>
            <person name="Kumar T.K.A."/>
            <person name="Kuo A."/>
            <person name="LaButti K."/>
            <person name="Larrondo L.F."/>
            <person name="Lindquist E."/>
            <person name="Ling A."/>
            <person name="Lombard V."/>
            <person name="Lucas S."/>
            <person name="Lundell T."/>
            <person name="Martin R."/>
            <person name="McLaughlin D.J."/>
            <person name="Morgenstern I."/>
            <person name="Morin E."/>
            <person name="Murat C."/>
            <person name="Nagy L.G."/>
            <person name="Nolan M."/>
            <person name="Ohm R.A."/>
            <person name="Patyshakuliyeva A."/>
            <person name="Rokas A."/>
            <person name="Ruiz-Duenas F.J."/>
            <person name="Sabat G."/>
            <person name="Salamov A."/>
            <person name="Samejima M."/>
            <person name="Schmutz J."/>
            <person name="Slot J.C."/>
            <person name="St John F."/>
            <person name="Stenlid J."/>
            <person name="Sun H."/>
            <person name="Sun S."/>
            <person name="Syed K."/>
            <person name="Tsang A."/>
            <person name="Wiebenga A."/>
            <person name="Young D."/>
            <person name="Pisabarro A."/>
            <person name="Eastwood D.C."/>
            <person name="Martin F."/>
            <person name="Cullen D."/>
            <person name="Grigoriev I.V."/>
            <person name="Hibbett D.S."/>
        </authorList>
    </citation>
    <scope>NUCLEOTIDE SEQUENCE [LARGE SCALE GENOMIC DNA]</scope>
    <source>
        <strain evidence="4">HHB-11173 SS5</strain>
    </source>
</reference>
<dbReference type="AlphaFoldDB" id="R7S3N2"/>
<name>R7S3N2_PUNST</name>
<feature type="compositionally biased region" description="Low complexity" evidence="1">
    <location>
        <begin position="224"/>
        <end position="235"/>
    </location>
</feature>
<gene>
    <name evidence="3" type="ORF">PUNSTDRAFT_138448</name>
</gene>
<dbReference type="Gene3D" id="3.40.970.10">
    <property type="entry name" value="Ribonuclease H1, N-terminal domain"/>
    <property type="match status" value="1"/>
</dbReference>
<evidence type="ECO:0000259" key="2">
    <source>
        <dbReference type="Pfam" id="PF01693"/>
    </source>
</evidence>
<dbReference type="HOGENOM" id="CLU_816712_0_0_1"/>
<feature type="compositionally biased region" description="Low complexity" evidence="1">
    <location>
        <begin position="126"/>
        <end position="140"/>
    </location>
</feature>